<dbReference type="GO" id="GO:0046872">
    <property type="term" value="F:metal ion binding"/>
    <property type="evidence" value="ECO:0007669"/>
    <property type="project" value="UniProtKB-KW"/>
</dbReference>
<dbReference type="InterPro" id="IPR036397">
    <property type="entry name" value="RNaseH_sf"/>
</dbReference>
<evidence type="ECO:0000256" key="5">
    <source>
        <dbReference type="ARBA" id="ARBA00022490"/>
    </source>
</evidence>
<dbReference type="GO" id="GO:0004523">
    <property type="term" value="F:RNA-DNA hybrid ribonuclease activity"/>
    <property type="evidence" value="ECO:0007669"/>
    <property type="project" value="UniProtKB-UniRule"/>
</dbReference>
<dbReference type="InterPro" id="IPR024567">
    <property type="entry name" value="RNase_HII/HIII_dom"/>
</dbReference>
<evidence type="ECO:0000256" key="3">
    <source>
        <dbReference type="ARBA" id="ARBA00004065"/>
    </source>
</evidence>
<dbReference type="RefSeq" id="WP_048098811.1">
    <property type="nucleotide sequence ID" value="NZ_JFZT01000017.1"/>
</dbReference>
<gene>
    <name evidence="13" type="ORF">CM19_02470</name>
</gene>
<accession>A0A031LTH7</accession>
<comment type="function">
    <text evidence="3 11">Endonuclease that specifically degrades the RNA of RNA-DNA hybrids.</text>
</comment>
<evidence type="ECO:0000256" key="6">
    <source>
        <dbReference type="ARBA" id="ARBA00022722"/>
    </source>
</evidence>
<dbReference type="CDD" id="cd07180">
    <property type="entry name" value="RNase_HII_archaea_like"/>
    <property type="match status" value="1"/>
</dbReference>
<evidence type="ECO:0000256" key="7">
    <source>
        <dbReference type="ARBA" id="ARBA00022723"/>
    </source>
</evidence>
<feature type="binding site" evidence="10">
    <location>
        <position position="7"/>
    </location>
    <ligand>
        <name>a divalent metal cation</name>
        <dbReference type="ChEBI" id="CHEBI:60240"/>
    </ligand>
</feature>
<comment type="catalytic activity">
    <reaction evidence="1 10 11">
        <text>Endonucleolytic cleavage to 5'-phosphomonoester.</text>
        <dbReference type="EC" id="3.1.26.4"/>
    </reaction>
</comment>
<evidence type="ECO:0000256" key="4">
    <source>
        <dbReference type="ARBA" id="ARBA00004496"/>
    </source>
</evidence>
<comment type="subcellular location">
    <subcellularLocation>
        <location evidence="4">Cytoplasm</location>
    </subcellularLocation>
</comment>
<proteinExistence type="inferred from homology"/>
<keyword evidence="6 10" id="KW-0540">Nuclease</keyword>
<dbReference type="NCBIfam" id="TIGR00729">
    <property type="entry name" value="ribonuclease HII"/>
    <property type="match status" value="1"/>
</dbReference>
<evidence type="ECO:0000313" key="14">
    <source>
        <dbReference type="Proteomes" id="UP000024332"/>
    </source>
</evidence>
<dbReference type="PANTHER" id="PTHR10954">
    <property type="entry name" value="RIBONUCLEASE H2 SUBUNIT A"/>
    <property type="match status" value="1"/>
</dbReference>
<name>A0A031LTH7_9CREN</name>
<dbReference type="InterPro" id="IPR001352">
    <property type="entry name" value="RNase_HII/HIII"/>
</dbReference>
<dbReference type="InterPro" id="IPR023160">
    <property type="entry name" value="RNase_HII_hlx-loop-hlx_cap_dom"/>
</dbReference>
<dbReference type="AlphaFoldDB" id="A0A031LTH7"/>
<dbReference type="PANTHER" id="PTHR10954:SF23">
    <property type="entry name" value="RIBONUCLEASE"/>
    <property type="match status" value="1"/>
</dbReference>
<evidence type="ECO:0000256" key="11">
    <source>
        <dbReference type="RuleBase" id="RU003515"/>
    </source>
</evidence>
<dbReference type="GO" id="GO:0032299">
    <property type="term" value="C:ribonuclease H2 complex"/>
    <property type="evidence" value="ECO:0007669"/>
    <property type="project" value="TreeGrafter"/>
</dbReference>
<comment type="caution">
    <text evidence="13">The sequence shown here is derived from an EMBL/GenBank/DDBJ whole genome shotgun (WGS) entry which is preliminary data.</text>
</comment>
<dbReference type="Pfam" id="PF01351">
    <property type="entry name" value="RNase_HII"/>
    <property type="match status" value="1"/>
</dbReference>
<protein>
    <recommendedName>
        <fullName evidence="11">Ribonuclease</fullName>
        <ecNumber evidence="11">3.1.26.4</ecNumber>
    </recommendedName>
</protein>
<dbReference type="GO" id="GO:0006298">
    <property type="term" value="P:mismatch repair"/>
    <property type="evidence" value="ECO:0007669"/>
    <property type="project" value="TreeGrafter"/>
</dbReference>
<evidence type="ECO:0000256" key="2">
    <source>
        <dbReference type="ARBA" id="ARBA00001946"/>
    </source>
</evidence>
<dbReference type="GO" id="GO:0005737">
    <property type="term" value="C:cytoplasm"/>
    <property type="evidence" value="ECO:0007669"/>
    <property type="project" value="UniProtKB-SubCell"/>
</dbReference>
<dbReference type="STRING" id="1160895.CM19_02470"/>
<reference evidence="13 14" key="1">
    <citation type="submission" date="2014-03" db="EMBL/GenBank/DDBJ databases">
        <title>Draft genome sequence of the novel thermoacidophilic archaea Acidianus copahuensis ALE1 strain, isolated from Copahue volcanic area in Neuquen Argentina.</title>
        <authorList>
            <person name="Urbieta M.S."/>
            <person name="Rascovan N."/>
            <person name="Castro C."/>
            <person name="Revale S."/>
            <person name="Giaveno M.A."/>
            <person name="Vazquez M.P."/>
            <person name="Donati E.R."/>
        </authorList>
    </citation>
    <scope>NUCLEOTIDE SEQUENCE [LARGE SCALE GENOMIC DNA]</scope>
    <source>
        <strain evidence="13 14">ALE1</strain>
    </source>
</reference>
<feature type="domain" description="RNase H type-2" evidence="12">
    <location>
        <begin position="1"/>
        <end position="206"/>
    </location>
</feature>
<comment type="cofactor">
    <cofactor evidence="10">
        <name>Mn(2+)</name>
        <dbReference type="ChEBI" id="CHEBI:29035"/>
    </cofactor>
    <cofactor evidence="10">
        <name>Mg(2+)</name>
        <dbReference type="ChEBI" id="CHEBI:18420"/>
    </cofactor>
    <text evidence="10">Manganese or magnesium. Binds 1 divalent metal ion per monomer in the absence of substrate. May bind a second metal ion after substrate binding.</text>
</comment>
<keyword evidence="7 10" id="KW-0479">Metal-binding</keyword>
<dbReference type="GO" id="GO:0043137">
    <property type="term" value="P:DNA replication, removal of RNA primer"/>
    <property type="evidence" value="ECO:0007669"/>
    <property type="project" value="TreeGrafter"/>
</dbReference>
<keyword evidence="5" id="KW-0963">Cytoplasm</keyword>
<comment type="cofactor">
    <cofactor evidence="2">
        <name>Mg(2+)</name>
        <dbReference type="ChEBI" id="CHEBI:18420"/>
    </cofactor>
</comment>
<dbReference type="Proteomes" id="UP000024332">
    <property type="component" value="Unassembled WGS sequence"/>
</dbReference>
<evidence type="ECO:0000259" key="12">
    <source>
        <dbReference type="PROSITE" id="PS51975"/>
    </source>
</evidence>
<dbReference type="PROSITE" id="PS51975">
    <property type="entry name" value="RNASE_H_2"/>
    <property type="match status" value="1"/>
</dbReference>
<comment type="similarity">
    <text evidence="11">Belongs to the RNase HII family.</text>
</comment>
<keyword evidence="8 10" id="KW-0255">Endonuclease</keyword>
<evidence type="ECO:0000256" key="10">
    <source>
        <dbReference type="PROSITE-ProRule" id="PRU01319"/>
    </source>
</evidence>
<dbReference type="Gene3D" id="3.30.420.10">
    <property type="entry name" value="Ribonuclease H-like superfamily/Ribonuclease H"/>
    <property type="match status" value="1"/>
</dbReference>
<keyword evidence="14" id="KW-1185">Reference proteome</keyword>
<keyword evidence="9 10" id="KW-0378">Hydrolase</keyword>
<dbReference type="EMBL" id="JFZT01000017">
    <property type="protein sequence ID" value="EZQ11081.1"/>
    <property type="molecule type" value="Genomic_DNA"/>
</dbReference>
<evidence type="ECO:0000256" key="9">
    <source>
        <dbReference type="ARBA" id="ARBA00022801"/>
    </source>
</evidence>
<dbReference type="Gene3D" id="1.10.10.460">
    <property type="entry name" value="Ribonuclease hii. Domain 2"/>
    <property type="match status" value="1"/>
</dbReference>
<sequence length="210" mass="23567">MKKLGIDEAGRGCIIGPMIVAGVLIEGNKENLLKAVGVRDSKKLTREKREHLLHIITESAEAVVVTKAFPEEIDSINLNDITYSRVIQVIDIVTSSFKVDLISVDRVGKEDIVIRKIQDLGISENVKFKADERFTEVSAASIVAKVFRDRIIDSLKEKYGDFGSGYPSDPKTRKWIIDTYSSTSQPPKIIRRSWKSLIDLAPNYYSRKGI</sequence>
<evidence type="ECO:0000256" key="8">
    <source>
        <dbReference type="ARBA" id="ARBA00022759"/>
    </source>
</evidence>
<dbReference type="SUPFAM" id="SSF53098">
    <property type="entry name" value="Ribonuclease H-like"/>
    <property type="match status" value="1"/>
</dbReference>
<feature type="binding site" evidence="10">
    <location>
        <position position="105"/>
    </location>
    <ligand>
        <name>a divalent metal cation</name>
        <dbReference type="ChEBI" id="CHEBI:60240"/>
    </ligand>
</feature>
<evidence type="ECO:0000256" key="1">
    <source>
        <dbReference type="ARBA" id="ARBA00000077"/>
    </source>
</evidence>
<dbReference type="OrthoDB" id="33866at2157"/>
<dbReference type="GO" id="GO:0003723">
    <property type="term" value="F:RNA binding"/>
    <property type="evidence" value="ECO:0007669"/>
    <property type="project" value="UniProtKB-UniRule"/>
</dbReference>
<dbReference type="InterPro" id="IPR012337">
    <property type="entry name" value="RNaseH-like_sf"/>
</dbReference>
<dbReference type="InterPro" id="IPR004649">
    <property type="entry name" value="RNase_H2_suA"/>
</dbReference>
<dbReference type="EC" id="3.1.26.4" evidence="11"/>
<organism evidence="13 14">
    <name type="scientific">Candidatus Acidianus copahuensis</name>
    <dbReference type="NCBI Taxonomy" id="1160895"/>
    <lineage>
        <taxon>Archaea</taxon>
        <taxon>Thermoproteota</taxon>
        <taxon>Thermoprotei</taxon>
        <taxon>Sulfolobales</taxon>
        <taxon>Sulfolobaceae</taxon>
        <taxon>Acidianus</taxon>
    </lineage>
</organism>
<evidence type="ECO:0000313" key="13">
    <source>
        <dbReference type="EMBL" id="EZQ11081.1"/>
    </source>
</evidence>
<feature type="binding site" evidence="10">
    <location>
        <position position="8"/>
    </location>
    <ligand>
        <name>a divalent metal cation</name>
        <dbReference type="ChEBI" id="CHEBI:60240"/>
    </ligand>
</feature>